<feature type="region of interest" description="Disordered" evidence="8">
    <location>
        <begin position="448"/>
        <end position="467"/>
    </location>
</feature>
<dbReference type="GO" id="GO:0003700">
    <property type="term" value="F:DNA-binding transcription factor activity"/>
    <property type="evidence" value="ECO:0007669"/>
    <property type="project" value="InterPro"/>
</dbReference>
<dbReference type="PANTHER" id="PTHR45988">
    <property type="entry name" value="C2H2 TYPE ZINC FINGER TRANSCRIPTION FACTOR FAMILY-RELATED"/>
    <property type="match status" value="1"/>
</dbReference>
<evidence type="ECO:0000256" key="5">
    <source>
        <dbReference type="ARBA" id="ARBA00023015"/>
    </source>
</evidence>
<organism evidence="11 12">
    <name type="scientific">Lolium multiflorum</name>
    <name type="common">Italian ryegrass</name>
    <name type="synonym">Lolium perenne subsp. multiflorum</name>
    <dbReference type="NCBI Taxonomy" id="4521"/>
    <lineage>
        <taxon>Eukaryota</taxon>
        <taxon>Viridiplantae</taxon>
        <taxon>Streptophyta</taxon>
        <taxon>Embryophyta</taxon>
        <taxon>Tracheophyta</taxon>
        <taxon>Spermatophyta</taxon>
        <taxon>Magnoliopsida</taxon>
        <taxon>Liliopsida</taxon>
        <taxon>Poales</taxon>
        <taxon>Poaceae</taxon>
        <taxon>BOP clade</taxon>
        <taxon>Pooideae</taxon>
        <taxon>Poodae</taxon>
        <taxon>Poeae</taxon>
        <taxon>Poeae Chloroplast Group 2 (Poeae type)</taxon>
        <taxon>Loliodinae</taxon>
        <taxon>Loliinae</taxon>
        <taxon>Lolium</taxon>
    </lineage>
</organism>
<dbReference type="InterPro" id="IPR036236">
    <property type="entry name" value="Znf_C2H2_sf"/>
</dbReference>
<dbReference type="InterPro" id="IPR044653">
    <property type="entry name" value="AZF1/2/3-like"/>
</dbReference>
<dbReference type="PROSITE" id="PS50157">
    <property type="entry name" value="ZINC_FINGER_C2H2_2"/>
    <property type="match status" value="2"/>
</dbReference>
<evidence type="ECO:0000256" key="7">
    <source>
        <dbReference type="PROSITE-ProRule" id="PRU00042"/>
    </source>
</evidence>
<evidence type="ECO:0000256" key="4">
    <source>
        <dbReference type="ARBA" id="ARBA00022833"/>
    </source>
</evidence>
<reference evidence="11" key="1">
    <citation type="submission" date="2023-07" db="EMBL/GenBank/DDBJ databases">
        <title>A chromosome-level genome assembly of Lolium multiflorum.</title>
        <authorList>
            <person name="Chen Y."/>
            <person name="Copetti D."/>
            <person name="Kolliker R."/>
            <person name="Studer B."/>
        </authorList>
    </citation>
    <scope>NUCLEOTIDE SEQUENCE</scope>
    <source>
        <strain evidence="11">02402/16</strain>
        <tissue evidence="11">Leaf</tissue>
    </source>
</reference>
<dbReference type="InterPro" id="IPR013087">
    <property type="entry name" value="Znf_C2H2_type"/>
</dbReference>
<proteinExistence type="predicted"/>
<feature type="compositionally biased region" description="Basic and acidic residues" evidence="8">
    <location>
        <begin position="332"/>
        <end position="355"/>
    </location>
</feature>
<name>A0AAD8VTZ3_LOLMU</name>
<dbReference type="SUPFAM" id="SSF57667">
    <property type="entry name" value="beta-beta-alpha zinc fingers"/>
    <property type="match status" value="1"/>
</dbReference>
<feature type="region of interest" description="Disordered" evidence="8">
    <location>
        <begin position="112"/>
        <end position="153"/>
    </location>
</feature>
<feature type="region of interest" description="Disordered" evidence="8">
    <location>
        <begin position="406"/>
        <end position="425"/>
    </location>
</feature>
<feature type="domain" description="C2H2-type" evidence="10">
    <location>
        <begin position="149"/>
        <end position="171"/>
    </location>
</feature>
<dbReference type="PANTHER" id="PTHR45988:SF18">
    <property type="entry name" value="C2H2-TYPE ZINC FINGER FAMILY PROTEIN"/>
    <property type="match status" value="1"/>
</dbReference>
<keyword evidence="2" id="KW-0677">Repeat</keyword>
<dbReference type="GO" id="GO:0008270">
    <property type="term" value="F:zinc ion binding"/>
    <property type="evidence" value="ECO:0007669"/>
    <property type="project" value="UniProtKB-KW"/>
</dbReference>
<feature type="compositionally biased region" description="Basic and acidic residues" evidence="8">
    <location>
        <begin position="243"/>
        <end position="259"/>
    </location>
</feature>
<dbReference type="GO" id="GO:0005634">
    <property type="term" value="C:nucleus"/>
    <property type="evidence" value="ECO:0007669"/>
    <property type="project" value="TreeGrafter"/>
</dbReference>
<keyword evidence="6" id="KW-0804">Transcription</keyword>
<dbReference type="Gene3D" id="3.30.160.60">
    <property type="entry name" value="Classic Zinc Finger"/>
    <property type="match status" value="1"/>
</dbReference>
<sequence>MSKLLLCVLLVLQALLAGYQQLAVAASAHQIGDDFLCQDPVRGPSGLMLSHAGSNDELNGDSACPGDWTREREEAVIDEAEAFFSGDEYTGEDDEDETLFVARDPDRCADEEEIADGEESPMVGGRGHDAVAEASKDSEELGSSSGGDVECPECGKVFRSDKSMFGHLRSHPDRGYKGATPPRAKPRLVPSRPSTSPSPVNDRPGPGPGPVARYSQRDPNLNAFEMLAGYIMLTLKHRDSRIAREREREQSVNVKREPDVSPEAEDEGSAVSKTGDGVALRDRHGSSGSVTTIEEDNPSEHGGSTAELTAAAEPVRRPSEHGCTAVAVEAPTKSKRERTDKSKEARQVRRKEKDVASAGKGRGPYICKHCQAVFPTHQALGGHMAAHNKDRRVQAQNEQTALDLEAHHQNRQGGDEEEVGRRGGMSASTRALLMERYTRMFNQGWQTRQENGGYRRHTESEDGSTLPQVAPPVADRDRCRLFGINLNVQAPHQE</sequence>
<dbReference type="GO" id="GO:0000976">
    <property type="term" value="F:transcription cis-regulatory region binding"/>
    <property type="evidence" value="ECO:0007669"/>
    <property type="project" value="TreeGrafter"/>
</dbReference>
<keyword evidence="3 7" id="KW-0863">Zinc-finger</keyword>
<dbReference type="EMBL" id="JAUUTY010000006">
    <property type="protein sequence ID" value="KAK1617135.1"/>
    <property type="molecule type" value="Genomic_DNA"/>
</dbReference>
<feature type="compositionally biased region" description="Basic and acidic residues" evidence="8">
    <location>
        <begin position="165"/>
        <end position="176"/>
    </location>
</feature>
<evidence type="ECO:0000256" key="1">
    <source>
        <dbReference type="ARBA" id="ARBA00022723"/>
    </source>
</evidence>
<dbReference type="PROSITE" id="PS00028">
    <property type="entry name" value="ZINC_FINGER_C2H2_1"/>
    <property type="match status" value="2"/>
</dbReference>
<keyword evidence="4" id="KW-0862">Zinc</keyword>
<keyword evidence="1" id="KW-0479">Metal-binding</keyword>
<dbReference type="SMART" id="SM00355">
    <property type="entry name" value="ZnF_C2H2"/>
    <property type="match status" value="2"/>
</dbReference>
<comment type="caution">
    <text evidence="11">The sequence shown here is derived from an EMBL/GenBank/DDBJ whole genome shotgun (WGS) entry which is preliminary data.</text>
</comment>
<dbReference type="Pfam" id="PF13912">
    <property type="entry name" value="zf-C2H2_6"/>
    <property type="match status" value="2"/>
</dbReference>
<feature type="signal peptide" evidence="9">
    <location>
        <begin position="1"/>
        <end position="17"/>
    </location>
</feature>
<feature type="region of interest" description="Disordered" evidence="8">
    <location>
        <begin position="243"/>
        <end position="361"/>
    </location>
</feature>
<gene>
    <name evidence="11" type="ORF">QYE76_022652</name>
</gene>
<dbReference type="Proteomes" id="UP001231189">
    <property type="component" value="Unassembled WGS sequence"/>
</dbReference>
<evidence type="ECO:0000256" key="6">
    <source>
        <dbReference type="ARBA" id="ARBA00023163"/>
    </source>
</evidence>
<feature type="chain" id="PRO_5042184017" description="C2H2-type domain-containing protein" evidence="9">
    <location>
        <begin position="18"/>
        <end position="494"/>
    </location>
</feature>
<protein>
    <recommendedName>
        <fullName evidence="10">C2H2-type domain-containing protein</fullName>
    </recommendedName>
</protein>
<evidence type="ECO:0000313" key="11">
    <source>
        <dbReference type="EMBL" id="KAK1617135.1"/>
    </source>
</evidence>
<feature type="region of interest" description="Disordered" evidence="8">
    <location>
        <begin position="165"/>
        <end position="217"/>
    </location>
</feature>
<keyword evidence="9" id="KW-0732">Signal</keyword>
<feature type="compositionally biased region" description="Basic and acidic residues" evidence="8">
    <location>
        <begin position="126"/>
        <end position="139"/>
    </location>
</feature>
<evidence type="ECO:0000256" key="8">
    <source>
        <dbReference type="SAM" id="MobiDB-lite"/>
    </source>
</evidence>
<dbReference type="AlphaFoldDB" id="A0AAD8VTZ3"/>
<evidence type="ECO:0000259" key="10">
    <source>
        <dbReference type="PROSITE" id="PS50157"/>
    </source>
</evidence>
<evidence type="ECO:0000256" key="2">
    <source>
        <dbReference type="ARBA" id="ARBA00022737"/>
    </source>
</evidence>
<evidence type="ECO:0000256" key="3">
    <source>
        <dbReference type="ARBA" id="ARBA00022771"/>
    </source>
</evidence>
<evidence type="ECO:0000256" key="9">
    <source>
        <dbReference type="SAM" id="SignalP"/>
    </source>
</evidence>
<accession>A0AAD8VTZ3</accession>
<feature type="compositionally biased region" description="Low complexity" evidence="8">
    <location>
        <begin position="190"/>
        <end position="199"/>
    </location>
</feature>
<keyword evidence="12" id="KW-1185">Reference proteome</keyword>
<feature type="domain" description="C2H2-type" evidence="10">
    <location>
        <begin position="365"/>
        <end position="392"/>
    </location>
</feature>
<keyword evidence="5" id="KW-0805">Transcription regulation</keyword>
<evidence type="ECO:0000313" key="12">
    <source>
        <dbReference type="Proteomes" id="UP001231189"/>
    </source>
</evidence>